<feature type="transmembrane region" description="Helical" evidence="1">
    <location>
        <begin position="21"/>
        <end position="47"/>
    </location>
</feature>
<keyword evidence="3" id="KW-1185">Reference proteome</keyword>
<protein>
    <recommendedName>
        <fullName evidence="4">DUF4870 domain-containing protein</fullName>
    </recommendedName>
</protein>
<dbReference type="AlphaFoldDB" id="A0A4S2GZ48"/>
<reference evidence="2 3" key="1">
    <citation type="journal article" date="2017" name="Int. J. Syst. Evol. Microbiol.">
        <title>Marinicauda algicola sp. nov., isolated from a marine red alga Rhodosorus marinus.</title>
        <authorList>
            <person name="Jeong S.E."/>
            <person name="Jeon S.H."/>
            <person name="Chun B.H."/>
            <person name="Kim D.W."/>
            <person name="Jeon C.O."/>
        </authorList>
    </citation>
    <scope>NUCLEOTIDE SEQUENCE [LARGE SCALE GENOMIC DNA]</scope>
    <source>
        <strain evidence="2 3">JCM 31718</strain>
    </source>
</reference>
<evidence type="ECO:0000256" key="1">
    <source>
        <dbReference type="SAM" id="Phobius"/>
    </source>
</evidence>
<evidence type="ECO:0008006" key="4">
    <source>
        <dbReference type="Google" id="ProtNLM"/>
    </source>
</evidence>
<dbReference type="EMBL" id="SRXW01000003">
    <property type="protein sequence ID" value="TGY88477.1"/>
    <property type="molecule type" value="Genomic_DNA"/>
</dbReference>
<dbReference type="OrthoDB" id="5405464at2"/>
<evidence type="ECO:0000313" key="3">
    <source>
        <dbReference type="Proteomes" id="UP000308054"/>
    </source>
</evidence>
<name>A0A4S2GZ48_9PROT</name>
<gene>
    <name evidence="2" type="ORF">E5163_11720</name>
</gene>
<keyword evidence="1" id="KW-0812">Transmembrane</keyword>
<keyword evidence="1" id="KW-0472">Membrane</keyword>
<evidence type="ECO:0000313" key="2">
    <source>
        <dbReference type="EMBL" id="TGY88477.1"/>
    </source>
</evidence>
<dbReference type="RefSeq" id="WP_135996323.1">
    <property type="nucleotide sequence ID" value="NZ_CP071057.1"/>
</dbReference>
<dbReference type="Proteomes" id="UP000308054">
    <property type="component" value="Unassembled WGS sequence"/>
</dbReference>
<comment type="caution">
    <text evidence="2">The sequence shown here is derived from an EMBL/GenBank/DDBJ whole genome shotgun (WGS) entry which is preliminary data.</text>
</comment>
<sequence>MAETEPKNITPSTDGDRVLGVVNYVLILLGVPTSGILMLVALIFAYIRLDQSTGWVRTHFIYQIRTVWGGLAFAIAGWLTIWIFGLGALIWLVGAVWVIVRGAVGLIRLVDGRGHHDPRAFLF</sequence>
<feature type="transmembrane region" description="Helical" evidence="1">
    <location>
        <begin position="90"/>
        <end position="110"/>
    </location>
</feature>
<keyword evidence="1" id="KW-1133">Transmembrane helix</keyword>
<feature type="transmembrane region" description="Helical" evidence="1">
    <location>
        <begin position="67"/>
        <end position="84"/>
    </location>
</feature>
<organism evidence="2 3">
    <name type="scientific">Marinicauda algicola</name>
    <dbReference type="NCBI Taxonomy" id="2029849"/>
    <lineage>
        <taxon>Bacteria</taxon>
        <taxon>Pseudomonadati</taxon>
        <taxon>Pseudomonadota</taxon>
        <taxon>Alphaproteobacteria</taxon>
        <taxon>Maricaulales</taxon>
        <taxon>Maricaulaceae</taxon>
        <taxon>Marinicauda</taxon>
    </lineage>
</organism>
<proteinExistence type="predicted"/>
<accession>A0A4S2GZ48</accession>